<protein>
    <recommendedName>
        <fullName evidence="2">Copper-fist domain-containing protein</fullName>
    </recommendedName>
</protein>
<name>A0A4E9DEC9_GIBZA</name>
<evidence type="ECO:0000259" key="2">
    <source>
        <dbReference type="PROSITE" id="PS50073"/>
    </source>
</evidence>
<organism evidence="3">
    <name type="scientific">Gibberella zeae</name>
    <name type="common">Wheat head blight fungus</name>
    <name type="synonym">Fusarium graminearum</name>
    <dbReference type="NCBI Taxonomy" id="5518"/>
    <lineage>
        <taxon>Eukaryota</taxon>
        <taxon>Fungi</taxon>
        <taxon>Dikarya</taxon>
        <taxon>Ascomycota</taxon>
        <taxon>Pezizomycotina</taxon>
        <taxon>Sordariomycetes</taxon>
        <taxon>Hypocreomycetidae</taxon>
        <taxon>Hypocreales</taxon>
        <taxon>Nectriaceae</taxon>
        <taxon>Fusarium</taxon>
    </lineage>
</organism>
<reference evidence="3" key="1">
    <citation type="submission" date="2019-04" db="EMBL/GenBank/DDBJ databases">
        <authorList>
            <person name="Melise S."/>
            <person name="Noan J."/>
            <person name="Okalmin O."/>
        </authorList>
    </citation>
    <scope>NUCLEOTIDE SEQUENCE</scope>
    <source>
        <strain evidence="3">FN9</strain>
    </source>
</reference>
<dbReference type="EMBL" id="CAAKMV010000111">
    <property type="protein sequence ID" value="VIO55154.1"/>
    <property type="molecule type" value="Genomic_DNA"/>
</dbReference>
<feature type="region of interest" description="Disordered" evidence="1">
    <location>
        <begin position="109"/>
        <end position="132"/>
    </location>
</feature>
<dbReference type="PROSITE" id="PS50073">
    <property type="entry name" value="COPPER_FIST_2"/>
    <property type="match status" value="1"/>
</dbReference>
<accession>A0A4E9DEC9</accession>
<dbReference type="AlphaFoldDB" id="A0A4E9DEC9"/>
<feature type="domain" description="Copper-fist" evidence="2">
    <location>
        <begin position="22"/>
        <end position="64"/>
    </location>
</feature>
<evidence type="ECO:0000256" key="1">
    <source>
        <dbReference type="SAM" id="MobiDB-lite"/>
    </source>
</evidence>
<dbReference type="GO" id="GO:0003677">
    <property type="term" value="F:DNA binding"/>
    <property type="evidence" value="ECO:0007669"/>
    <property type="project" value="InterPro"/>
</dbReference>
<dbReference type="GO" id="GO:0005507">
    <property type="term" value="F:copper ion binding"/>
    <property type="evidence" value="ECO:0007669"/>
    <property type="project" value="InterPro"/>
</dbReference>
<sequence>MSSPNSSRPSSASSASSEDWHGLIYGGHKVCCERCYDGHRTRSKCDPTHPGMLIVLRKRSGRPKGATRGTATIPALILQDGTFLPETKVKVGHTKRKDKELRDRRVALHHKEEARKRSNQGQGLGMQPMAQGNGFSCENSNMFLNQTWGFQHPRPVSGGMANIQVDTIPMPANAMSDNMANHFPQPNQQMMVAVDQVVPSVAPAFAPAPTPGFGLPASLPFRSHAHPHHQHQRFLTNQQGPVQGANVDNYDFVSLDLSLLDSPEFWRDWAQENPEPFVLEMAARFAYVLLADVEGG</sequence>
<dbReference type="SMART" id="SM01090">
    <property type="entry name" value="Copper-fist"/>
    <property type="match status" value="1"/>
</dbReference>
<gene>
    <name evidence="3" type="ORF">FUG_LOCUS145341</name>
</gene>
<dbReference type="GO" id="GO:0003700">
    <property type="term" value="F:DNA-binding transcription factor activity"/>
    <property type="evidence" value="ECO:0007669"/>
    <property type="project" value="InterPro"/>
</dbReference>
<proteinExistence type="predicted"/>
<evidence type="ECO:0000313" key="3">
    <source>
        <dbReference type="EMBL" id="VIO55154.1"/>
    </source>
</evidence>
<dbReference type="InterPro" id="IPR001083">
    <property type="entry name" value="Cu_fist_DNA-bd_dom"/>
</dbReference>